<evidence type="ECO:0000256" key="3">
    <source>
        <dbReference type="ARBA" id="ARBA00023002"/>
    </source>
</evidence>
<dbReference type="Pfam" id="PF11723">
    <property type="entry name" value="Aromatic_hydrox"/>
    <property type="match status" value="1"/>
</dbReference>
<evidence type="ECO:0000256" key="4">
    <source>
        <dbReference type="ARBA" id="ARBA00023004"/>
    </source>
</evidence>
<keyword evidence="2" id="KW-0479">Metal-binding</keyword>
<dbReference type="SUPFAM" id="SSF50022">
    <property type="entry name" value="ISP domain"/>
    <property type="match status" value="1"/>
</dbReference>
<dbReference type="PRINTS" id="PR00090">
    <property type="entry name" value="RNGDIOXGNASE"/>
</dbReference>
<evidence type="ECO:0000256" key="2">
    <source>
        <dbReference type="ARBA" id="ARBA00022723"/>
    </source>
</evidence>
<dbReference type="Pfam" id="PF00355">
    <property type="entry name" value="Rieske"/>
    <property type="match status" value="1"/>
</dbReference>
<dbReference type="Gene3D" id="2.20.25.10">
    <property type="match status" value="1"/>
</dbReference>
<dbReference type="GO" id="GO:0051213">
    <property type="term" value="F:dioxygenase activity"/>
    <property type="evidence" value="ECO:0007669"/>
    <property type="project" value="UniProtKB-KW"/>
</dbReference>
<dbReference type="SUPFAM" id="SSF55961">
    <property type="entry name" value="Bet v1-like"/>
    <property type="match status" value="1"/>
</dbReference>
<dbReference type="InterPro" id="IPR050584">
    <property type="entry name" value="Cholesterol_7-desaturase"/>
</dbReference>
<evidence type="ECO:0000313" key="9">
    <source>
        <dbReference type="Proteomes" id="UP001501598"/>
    </source>
</evidence>
<dbReference type="InterPro" id="IPR001663">
    <property type="entry name" value="Rng_hydr_dOase-A"/>
</dbReference>
<dbReference type="InterPro" id="IPR017941">
    <property type="entry name" value="Rieske_2Fe-2S"/>
</dbReference>
<keyword evidence="9" id="KW-1185">Reference proteome</keyword>
<dbReference type="RefSeq" id="WP_345414631.1">
    <property type="nucleotide sequence ID" value="NZ_BAABGT010000025.1"/>
</dbReference>
<keyword evidence="4" id="KW-0408">Iron</keyword>
<name>A0ABP8RNB9_9PSEU</name>
<evidence type="ECO:0000259" key="7">
    <source>
        <dbReference type="PROSITE" id="PS51296"/>
    </source>
</evidence>
<dbReference type="PANTHER" id="PTHR21266">
    <property type="entry name" value="IRON-SULFUR DOMAIN CONTAINING PROTEIN"/>
    <property type="match status" value="1"/>
</dbReference>
<dbReference type="InterPro" id="IPR036922">
    <property type="entry name" value="Rieske_2Fe-2S_sf"/>
</dbReference>
<feature type="domain" description="Rieske" evidence="7">
    <location>
        <begin position="91"/>
        <end position="198"/>
    </location>
</feature>
<organism evidence="8 9">
    <name type="scientific">Pseudonocardia xishanensis</name>
    <dbReference type="NCBI Taxonomy" id="630995"/>
    <lineage>
        <taxon>Bacteria</taxon>
        <taxon>Bacillati</taxon>
        <taxon>Actinomycetota</taxon>
        <taxon>Actinomycetes</taxon>
        <taxon>Pseudonocardiales</taxon>
        <taxon>Pseudonocardiaceae</taxon>
        <taxon>Pseudonocardia</taxon>
    </lineage>
</organism>
<evidence type="ECO:0000256" key="6">
    <source>
        <dbReference type="SAM" id="MobiDB-lite"/>
    </source>
</evidence>
<protein>
    <submittedName>
        <fullName evidence="8">Aromatic ring-hydroxylating dioxygenase subunit alpha</fullName>
    </submittedName>
</protein>
<gene>
    <name evidence="8" type="ORF">GCM10023175_17940</name>
</gene>
<sequence length="445" mass="50118">MTELRDAVPPAPTVDAAHTAHTAHTADTTDTADARDTADTAAAVFAPRRPARRRGPAREAPLPPGPPVQAGADWSAWSTYDAAELGFRNYWYPTVFAHQVGRKPVPLTVAGERVVLVRDDRDGSIRALHDRCPHRGVPLSLGRRQFPGTISCPYHGWTYDLQDGGLKAVITDGPDSPICGRVKVATYPVAERLGLVFLYIGDVEDGAAPPPVERDIPAELNDNSLVLGGRTEIRDGNWRFAAENGFDEGHAKYLHNTALWRLFKVMPTWNMTRVVEKDGWLIRVQDEVHWDAEFPGVGTFTNRRWWKRMPLPDRPGGNGDANPVIAGLDLPGFVSIRLPGLLRVAYPQFIHYEWYVPVDADHVRYVQLMVRFERSWRARLFQAKYLAAIRWLFHGQFTAQDAWMVDVMDAPPERLYRPDLSLTAWRRHVEQADVVVQPTEKRKGH</sequence>
<dbReference type="PANTHER" id="PTHR21266:SF60">
    <property type="entry name" value="3-KETOSTEROID-9-ALPHA-MONOOXYGENASE, OXYGENASE COMPONENT"/>
    <property type="match status" value="1"/>
</dbReference>
<dbReference type="InterPro" id="IPR021028">
    <property type="entry name" value="Homotrim_ring_OHase_catalytic"/>
</dbReference>
<keyword evidence="1" id="KW-0001">2Fe-2S</keyword>
<dbReference type="Proteomes" id="UP001501598">
    <property type="component" value="Unassembled WGS sequence"/>
</dbReference>
<dbReference type="EMBL" id="BAABGT010000025">
    <property type="protein sequence ID" value="GAA4542503.1"/>
    <property type="molecule type" value="Genomic_DNA"/>
</dbReference>
<feature type="region of interest" description="Disordered" evidence="6">
    <location>
        <begin position="1"/>
        <end position="70"/>
    </location>
</feature>
<keyword evidence="5" id="KW-0411">Iron-sulfur</keyword>
<comment type="caution">
    <text evidence="8">The sequence shown here is derived from an EMBL/GenBank/DDBJ whole genome shotgun (WGS) entry which is preliminary data.</text>
</comment>
<dbReference type="Gene3D" id="3.90.380.10">
    <property type="entry name" value="Naphthalene 1,2-dioxygenase Alpha Subunit, Chain A, domain 1"/>
    <property type="match status" value="1"/>
</dbReference>
<dbReference type="PROSITE" id="PS51296">
    <property type="entry name" value="RIESKE"/>
    <property type="match status" value="1"/>
</dbReference>
<keyword evidence="3" id="KW-0560">Oxidoreductase</keyword>
<reference evidence="9" key="1">
    <citation type="journal article" date="2019" name="Int. J. Syst. Evol. Microbiol.">
        <title>The Global Catalogue of Microorganisms (GCM) 10K type strain sequencing project: providing services to taxonomists for standard genome sequencing and annotation.</title>
        <authorList>
            <consortium name="The Broad Institute Genomics Platform"/>
            <consortium name="The Broad Institute Genome Sequencing Center for Infectious Disease"/>
            <person name="Wu L."/>
            <person name="Ma J."/>
        </authorList>
    </citation>
    <scope>NUCLEOTIDE SEQUENCE [LARGE SCALE GENOMIC DNA]</scope>
    <source>
        <strain evidence="9">JCM 17906</strain>
    </source>
</reference>
<accession>A0ABP8RNB9</accession>
<proteinExistence type="predicted"/>
<keyword evidence="8" id="KW-0223">Dioxygenase</keyword>
<evidence type="ECO:0000313" key="8">
    <source>
        <dbReference type="EMBL" id="GAA4542503.1"/>
    </source>
</evidence>
<feature type="compositionally biased region" description="Low complexity" evidence="6">
    <location>
        <begin position="13"/>
        <end position="31"/>
    </location>
</feature>
<feature type="compositionally biased region" description="Low complexity" evidence="6">
    <location>
        <begin position="39"/>
        <end position="48"/>
    </location>
</feature>
<evidence type="ECO:0000256" key="5">
    <source>
        <dbReference type="ARBA" id="ARBA00023014"/>
    </source>
</evidence>
<evidence type="ECO:0000256" key="1">
    <source>
        <dbReference type="ARBA" id="ARBA00022714"/>
    </source>
</evidence>
<dbReference type="Gene3D" id="2.20.25.680">
    <property type="match status" value="1"/>
</dbReference>